<evidence type="ECO:0000313" key="4">
    <source>
        <dbReference type="Proteomes" id="UP000597762"/>
    </source>
</evidence>
<feature type="domain" description="Fibronectin type-III" evidence="2">
    <location>
        <begin position="164"/>
        <end position="261"/>
    </location>
</feature>
<feature type="domain" description="Fibronectin type-III" evidence="2">
    <location>
        <begin position="59"/>
        <end position="162"/>
    </location>
</feature>
<dbReference type="Pfam" id="PF00041">
    <property type="entry name" value="fn3"/>
    <property type="match status" value="1"/>
</dbReference>
<feature type="transmembrane region" description="Helical" evidence="1">
    <location>
        <begin position="435"/>
        <end position="456"/>
    </location>
</feature>
<dbReference type="Proteomes" id="UP000597762">
    <property type="component" value="Unassembled WGS sequence"/>
</dbReference>
<sequence>MHKTSTINSCPANKFGLYCFYQCHCSGDDQCHKINGNCPSERCHPEWDGPACQQRLARLFHPPTVNVHGCQNVTVSWNAWTHNVDVGVTRISAYILKIRRRGNQQWRDVVVTNGTSNFTEKIPGLEKNGVYQFRVDILSRNEKTNITGPPGVPTAFVHVPCIIPTGKVIYVYSDKITSDSVSLSWIKLDCSERGGIFVRYDVILMKSIDSSAPDLKTSTTQEMITIGRLESFTNYSVRVAFVNHRGAGNMSDEFNFVFRFFFSFFSFPFFLFLDILTFFFIFFFLSSFSFVFYHLYFFLSFIVFILFFLFLSFFFFFFSSFRFLFSFSSLSFSFHFPFLHFLFPSFSFSSLSFSFIFLFFTFFFLHFPFLHFLFSSFSFSSLSFFFIFLFFTFFFLRFPFHFIFCLTFVLSFFRSFFVCHSLLTCILFFLLSLSLLSVLFSFFHSFFICLFHSFLIL</sequence>
<dbReference type="InterPro" id="IPR013783">
    <property type="entry name" value="Ig-like_fold"/>
</dbReference>
<dbReference type="PROSITE" id="PS50853">
    <property type="entry name" value="FN3"/>
    <property type="match status" value="2"/>
</dbReference>
<feature type="transmembrane region" description="Helical" evidence="1">
    <location>
        <begin position="403"/>
        <end position="429"/>
    </location>
</feature>
<protein>
    <recommendedName>
        <fullName evidence="2">Fibronectin type-III domain-containing protein</fullName>
    </recommendedName>
</protein>
<comment type="caution">
    <text evidence="3">The sequence shown here is derived from an EMBL/GenBank/DDBJ whole genome shotgun (WGS) entry which is preliminary data.</text>
</comment>
<feature type="transmembrane region" description="Helical" evidence="1">
    <location>
        <begin position="291"/>
        <end position="318"/>
    </location>
</feature>
<name>A0A812B249_ACAPH</name>
<evidence type="ECO:0000256" key="1">
    <source>
        <dbReference type="SAM" id="Phobius"/>
    </source>
</evidence>
<evidence type="ECO:0000313" key="3">
    <source>
        <dbReference type="EMBL" id="CAE1168281.1"/>
    </source>
</evidence>
<keyword evidence="1" id="KW-1133">Transmembrane helix</keyword>
<organism evidence="3 4">
    <name type="scientific">Acanthosepion pharaonis</name>
    <name type="common">Pharaoh cuttlefish</name>
    <name type="synonym">Sepia pharaonis</name>
    <dbReference type="NCBI Taxonomy" id="158019"/>
    <lineage>
        <taxon>Eukaryota</taxon>
        <taxon>Metazoa</taxon>
        <taxon>Spiralia</taxon>
        <taxon>Lophotrochozoa</taxon>
        <taxon>Mollusca</taxon>
        <taxon>Cephalopoda</taxon>
        <taxon>Coleoidea</taxon>
        <taxon>Decapodiformes</taxon>
        <taxon>Sepiida</taxon>
        <taxon>Sepiina</taxon>
        <taxon>Sepiidae</taxon>
        <taxon>Acanthosepion</taxon>
    </lineage>
</organism>
<dbReference type="EMBL" id="CAHIKZ030000319">
    <property type="protein sequence ID" value="CAE1168281.1"/>
    <property type="molecule type" value="Genomic_DNA"/>
</dbReference>
<accession>A0A812B249</accession>
<dbReference type="PANTHER" id="PTHR26391">
    <property type="entry name" value="INACTIVE TYROSINE-PROTEIN KINASE 7"/>
    <property type="match status" value="1"/>
</dbReference>
<dbReference type="InterPro" id="IPR003961">
    <property type="entry name" value="FN3_dom"/>
</dbReference>
<feature type="transmembrane region" description="Helical" evidence="1">
    <location>
        <begin position="338"/>
        <end position="365"/>
    </location>
</feature>
<keyword evidence="1" id="KW-0472">Membrane</keyword>
<proteinExistence type="predicted"/>
<dbReference type="InterPro" id="IPR036116">
    <property type="entry name" value="FN3_sf"/>
</dbReference>
<dbReference type="Gene3D" id="2.170.300.10">
    <property type="entry name" value="Tie2 ligand-binding domain superfamily"/>
    <property type="match status" value="1"/>
</dbReference>
<reference evidence="3" key="1">
    <citation type="submission" date="2021-01" db="EMBL/GenBank/DDBJ databases">
        <authorList>
            <person name="Li R."/>
            <person name="Bekaert M."/>
        </authorList>
    </citation>
    <scope>NUCLEOTIDE SEQUENCE</scope>
    <source>
        <strain evidence="3">Farmed</strain>
    </source>
</reference>
<dbReference type="Gene3D" id="2.60.40.10">
    <property type="entry name" value="Immunoglobulins"/>
    <property type="match status" value="2"/>
</dbReference>
<dbReference type="PANTHER" id="PTHR26391:SF18">
    <property type="entry name" value="PROTEIN KINASE RECEPTOR TIE-1, PUTATIVE-RELATED"/>
    <property type="match status" value="1"/>
</dbReference>
<keyword evidence="1" id="KW-0812">Transmembrane</keyword>
<feature type="transmembrane region" description="Helical" evidence="1">
    <location>
        <begin position="371"/>
        <end position="396"/>
    </location>
</feature>
<feature type="transmembrane region" description="Helical" evidence="1">
    <location>
        <begin position="260"/>
        <end position="285"/>
    </location>
</feature>
<dbReference type="AlphaFoldDB" id="A0A812B249"/>
<dbReference type="SUPFAM" id="SSF49265">
    <property type="entry name" value="Fibronectin type III"/>
    <property type="match status" value="1"/>
</dbReference>
<gene>
    <name evidence="3" type="ORF">SPHA_9969</name>
</gene>
<keyword evidence="4" id="KW-1185">Reference proteome</keyword>
<dbReference type="CDD" id="cd00063">
    <property type="entry name" value="FN3"/>
    <property type="match status" value="2"/>
</dbReference>
<evidence type="ECO:0000259" key="2">
    <source>
        <dbReference type="PROSITE" id="PS50853"/>
    </source>
</evidence>
<dbReference type="OrthoDB" id="6162284at2759"/>